<name>A0A6N8U4Y1_9STAP</name>
<evidence type="ECO:0000313" key="1">
    <source>
        <dbReference type="EMBL" id="MXQ51341.1"/>
    </source>
</evidence>
<gene>
    <name evidence="1" type="ORF">GQ671_08665</name>
</gene>
<dbReference type="InterPro" id="IPR029470">
    <property type="entry name" value="PDDEXK_4"/>
</dbReference>
<proteinExistence type="predicted"/>
<evidence type="ECO:0000313" key="2">
    <source>
        <dbReference type="Proteomes" id="UP000436284"/>
    </source>
</evidence>
<sequence>MSIVNFKFDEMTLKLANIPESTVKKKLDTTARIFGIEHKENYISNWLAFLIDPERFGSEAPLNALLSLYFSKLKLKGEEYEEDYVVTENELVEVSREEALGQAQRIDFLITTDKLLIGIESKIYAALHINQLKKYGQSIVGNAEKSEEKKIPVLILLTPKWSREIPYDDFIHITFEELAEAFRKLHFDYLNNLRSAFLLEDFVNYVEEYLKGGESSMNEEWARFIGTNTQELQKIVEEGQKNLNAFKNDLIECLNTVFDDEEWEHKIGKSTQNQFWFQLNHTRWDEFDIHYEVGRLDEESTQGFILPNKLKLTIDVESKESRQYFQNNKPLPFKKVKDQYLIEVIDINYTNKESVVESFKLIESVFRNWHRDYGAVVDKAIESMKNEVL</sequence>
<comment type="caution">
    <text evidence="1">The sequence shown here is derived from an EMBL/GenBank/DDBJ whole genome shotgun (WGS) entry which is preliminary data.</text>
</comment>
<evidence type="ECO:0008006" key="3">
    <source>
        <dbReference type="Google" id="ProtNLM"/>
    </source>
</evidence>
<protein>
    <recommendedName>
        <fullName evidence="3">PD-(D/E)XK nuclease family protein</fullName>
    </recommendedName>
</protein>
<keyword evidence="2" id="KW-1185">Reference proteome</keyword>
<accession>A0A6N8U4Y1</accession>
<dbReference type="AlphaFoldDB" id="A0A6N8U4Y1"/>
<dbReference type="Proteomes" id="UP000436284">
    <property type="component" value="Unassembled WGS sequence"/>
</dbReference>
<dbReference type="EMBL" id="WUUK01000003">
    <property type="protein sequence ID" value="MXQ51341.1"/>
    <property type="molecule type" value="Genomic_DNA"/>
</dbReference>
<dbReference type="OrthoDB" id="2417073at2"/>
<organism evidence="1 2">
    <name type="scientific">Salinicoccus hispanicus</name>
    <dbReference type="NCBI Taxonomy" id="157225"/>
    <lineage>
        <taxon>Bacteria</taxon>
        <taxon>Bacillati</taxon>
        <taxon>Bacillota</taxon>
        <taxon>Bacilli</taxon>
        <taxon>Bacillales</taxon>
        <taxon>Staphylococcaceae</taxon>
        <taxon>Salinicoccus</taxon>
    </lineage>
</organism>
<reference evidence="1 2" key="1">
    <citation type="submission" date="2019-12" db="EMBL/GenBank/DDBJ databases">
        <title>Salinicoccus cyprini sp. nov., isolated from gastro-intestinal tract of mirror carp, Cyprinus carpio var. specularis, collected from Gobind Sagar Reservoir, Himachal Pradesh, India.</title>
        <authorList>
            <person name="Talwar C."/>
            <person name="Singh A.K."/>
            <person name="Lal R."/>
            <person name="Negi R.K."/>
        </authorList>
    </citation>
    <scope>NUCLEOTIDE SEQUENCE [LARGE SCALE GENOMIC DNA]</scope>
    <source>
        <strain evidence="1 2">J-82</strain>
    </source>
</reference>
<dbReference type="Pfam" id="PF14281">
    <property type="entry name" value="PDDEXK_4"/>
    <property type="match status" value="1"/>
</dbReference>
<dbReference type="RefSeq" id="WP_160655701.1">
    <property type="nucleotide sequence ID" value="NZ_JBHRWU010000001.1"/>
</dbReference>